<reference evidence="2 3" key="1">
    <citation type="submission" date="2017-09" db="EMBL/GenBank/DDBJ databases">
        <title>Large-scale bioinformatics analysis of Bacillus genomes uncovers conserved roles of natural products in bacterial physiology.</title>
        <authorList>
            <consortium name="Agbiome Team Llc"/>
            <person name="Bleich R.M."/>
            <person name="Grubbs K.J."/>
            <person name="Santa Maria K.C."/>
            <person name="Allen S.E."/>
            <person name="Farag S."/>
            <person name="Shank E.A."/>
            <person name="Bowers A."/>
        </authorList>
    </citation>
    <scope>NUCLEOTIDE SEQUENCE [LARGE SCALE GENOMIC DNA]</scope>
    <source>
        <strain evidence="2 3">AFS083043</strain>
    </source>
</reference>
<dbReference type="InterPro" id="IPR000182">
    <property type="entry name" value="GNAT_dom"/>
</dbReference>
<dbReference type="Gene3D" id="3.40.630.30">
    <property type="match status" value="1"/>
</dbReference>
<feature type="domain" description="N-acetyltransferase" evidence="1">
    <location>
        <begin position="15"/>
        <end position="161"/>
    </location>
</feature>
<dbReference type="PANTHER" id="PTHR43617">
    <property type="entry name" value="L-AMINO ACID N-ACETYLTRANSFERASE"/>
    <property type="match status" value="1"/>
</dbReference>
<sequence length="161" mass="18977">MFQKELNMVNIQLKIVTRENWEEALKLQVSKEQNQFVPAVAVSLAKVYIKPDGDNVEYIPFAIYDNNVMVGFIMHAFDRNTVNMYWINGFMIDEKYQGRGYGKSALIEMIKWITSHFPQCKEIRLTVHKENIRAKRLYENYGFVDLGHVYDGEQVYRLTLI</sequence>
<evidence type="ECO:0000313" key="2">
    <source>
        <dbReference type="EMBL" id="PFK31216.1"/>
    </source>
</evidence>
<dbReference type="SUPFAM" id="SSF55729">
    <property type="entry name" value="Acyl-CoA N-acyltransferases (Nat)"/>
    <property type="match status" value="1"/>
</dbReference>
<dbReference type="EMBL" id="NUWN01000097">
    <property type="protein sequence ID" value="PFK31216.1"/>
    <property type="molecule type" value="Genomic_DNA"/>
</dbReference>
<protein>
    <submittedName>
        <fullName evidence="2">GNAT family N-acetyltransferase</fullName>
    </submittedName>
</protein>
<dbReference type="Proteomes" id="UP000242656">
    <property type="component" value="Unassembled WGS sequence"/>
</dbReference>
<dbReference type="PROSITE" id="PS51186">
    <property type="entry name" value="GNAT"/>
    <property type="match status" value="1"/>
</dbReference>
<keyword evidence="2" id="KW-0808">Transferase</keyword>
<dbReference type="GO" id="GO:0016747">
    <property type="term" value="F:acyltransferase activity, transferring groups other than amino-acyl groups"/>
    <property type="evidence" value="ECO:0007669"/>
    <property type="project" value="InterPro"/>
</dbReference>
<dbReference type="CDD" id="cd04301">
    <property type="entry name" value="NAT_SF"/>
    <property type="match status" value="1"/>
</dbReference>
<dbReference type="InterPro" id="IPR050276">
    <property type="entry name" value="MshD_Acetyltransferase"/>
</dbReference>
<evidence type="ECO:0000259" key="1">
    <source>
        <dbReference type="PROSITE" id="PS51186"/>
    </source>
</evidence>
<dbReference type="Pfam" id="PF00583">
    <property type="entry name" value="Acetyltransf_1"/>
    <property type="match status" value="1"/>
</dbReference>
<gene>
    <name evidence="2" type="ORF">COI93_21235</name>
</gene>
<comment type="caution">
    <text evidence="2">The sequence shown here is derived from an EMBL/GenBank/DDBJ whole genome shotgun (WGS) entry which is preliminary data.</text>
</comment>
<proteinExistence type="predicted"/>
<organism evidence="2 3">
    <name type="scientific">Bacillus cereus</name>
    <dbReference type="NCBI Taxonomy" id="1396"/>
    <lineage>
        <taxon>Bacteria</taxon>
        <taxon>Bacillati</taxon>
        <taxon>Bacillota</taxon>
        <taxon>Bacilli</taxon>
        <taxon>Bacillales</taxon>
        <taxon>Bacillaceae</taxon>
        <taxon>Bacillus</taxon>
        <taxon>Bacillus cereus group</taxon>
    </lineage>
</organism>
<accession>A0A2B0LRV6</accession>
<evidence type="ECO:0000313" key="3">
    <source>
        <dbReference type="Proteomes" id="UP000242656"/>
    </source>
</evidence>
<dbReference type="InterPro" id="IPR016181">
    <property type="entry name" value="Acyl_CoA_acyltransferase"/>
</dbReference>
<dbReference type="Gene3D" id="1.10.287.900">
    <property type="entry name" value="The crystal structure of the spermine/spermidine acetyltransferase from enterococcus faecali"/>
    <property type="match status" value="1"/>
</dbReference>
<name>A0A2B0LRV6_BACCE</name>
<dbReference type="AlphaFoldDB" id="A0A2B0LRV6"/>
<dbReference type="InterPro" id="IPR027455">
    <property type="entry name" value="Sper_AcTfrase_N"/>
</dbReference>